<comment type="caution">
    <text evidence="12">The sequence shown here is derived from an EMBL/GenBank/DDBJ whole genome shotgun (WGS) entry which is preliminary data.</text>
</comment>
<dbReference type="Pfam" id="PF24857">
    <property type="entry name" value="THR4_C"/>
    <property type="match status" value="1"/>
</dbReference>
<evidence type="ECO:0000256" key="3">
    <source>
        <dbReference type="ARBA" id="ARBA00005517"/>
    </source>
</evidence>
<dbReference type="InterPro" id="IPR036052">
    <property type="entry name" value="TrpB-like_PALP_sf"/>
</dbReference>
<feature type="domain" description="Threonine synthase N-terminal" evidence="11">
    <location>
        <begin position="9"/>
        <end position="88"/>
    </location>
</feature>
<dbReference type="EC" id="4.2.3.1" evidence="4"/>
<dbReference type="STRING" id="1231657.A0A1Y1ZZI9"/>
<evidence type="ECO:0000256" key="8">
    <source>
        <dbReference type="ARBA" id="ARBA00023239"/>
    </source>
</evidence>
<evidence type="ECO:0000313" key="12">
    <source>
        <dbReference type="EMBL" id="ORY15628.1"/>
    </source>
</evidence>
<dbReference type="FunFam" id="3.90.1380.10:FF:000003">
    <property type="entry name" value="THR4p Threonine synthase"/>
    <property type="match status" value="1"/>
</dbReference>
<dbReference type="OrthoDB" id="5203861at2759"/>
<keyword evidence="8" id="KW-0456">Lyase</keyword>
<dbReference type="GO" id="GO:0004795">
    <property type="term" value="F:threonine synthase activity"/>
    <property type="evidence" value="ECO:0007669"/>
    <property type="project" value="UniProtKB-EC"/>
</dbReference>
<evidence type="ECO:0000259" key="11">
    <source>
        <dbReference type="Pfam" id="PF14821"/>
    </source>
</evidence>
<dbReference type="Proteomes" id="UP000193144">
    <property type="component" value="Unassembled WGS sequence"/>
</dbReference>
<comment type="similarity">
    <text evidence="3">Belongs to the threonine synthase family.</text>
</comment>
<dbReference type="CDD" id="cd01560">
    <property type="entry name" value="Thr-synth_2"/>
    <property type="match status" value="1"/>
</dbReference>
<dbReference type="GO" id="GO:0030170">
    <property type="term" value="F:pyridoxal phosphate binding"/>
    <property type="evidence" value="ECO:0007669"/>
    <property type="project" value="InterPro"/>
</dbReference>
<dbReference type="PANTHER" id="PTHR42690:SF1">
    <property type="entry name" value="THREONINE SYNTHASE-LIKE 2"/>
    <property type="match status" value="1"/>
</dbReference>
<feature type="domain" description="Tryptophan synthase beta chain-like PALP" evidence="10">
    <location>
        <begin position="97"/>
        <end position="330"/>
    </location>
</feature>
<dbReference type="NCBIfam" id="TIGR00260">
    <property type="entry name" value="thrC"/>
    <property type="match status" value="1"/>
</dbReference>
<evidence type="ECO:0000256" key="7">
    <source>
        <dbReference type="ARBA" id="ARBA00022898"/>
    </source>
</evidence>
<dbReference type="Pfam" id="PF14821">
    <property type="entry name" value="Thr_synth_N"/>
    <property type="match status" value="1"/>
</dbReference>
<proteinExistence type="inferred from homology"/>
<organism evidence="12 13">
    <name type="scientific">Clohesyomyces aquaticus</name>
    <dbReference type="NCBI Taxonomy" id="1231657"/>
    <lineage>
        <taxon>Eukaryota</taxon>
        <taxon>Fungi</taxon>
        <taxon>Dikarya</taxon>
        <taxon>Ascomycota</taxon>
        <taxon>Pezizomycotina</taxon>
        <taxon>Dothideomycetes</taxon>
        <taxon>Pleosporomycetidae</taxon>
        <taxon>Pleosporales</taxon>
        <taxon>Lindgomycetaceae</taxon>
        <taxon>Clohesyomyces</taxon>
    </lineage>
</organism>
<gene>
    <name evidence="12" type="ORF">BCR34DRAFT_598357</name>
</gene>
<dbReference type="InterPro" id="IPR000634">
    <property type="entry name" value="Ser/Thr_deHydtase_PyrdxlP-BS"/>
</dbReference>
<name>A0A1Y1ZZI9_9PLEO</name>
<dbReference type="Gene3D" id="3.40.50.1100">
    <property type="match status" value="2"/>
</dbReference>
<dbReference type="InterPro" id="IPR004450">
    <property type="entry name" value="Thr_synthase-like"/>
</dbReference>
<dbReference type="Gene3D" id="3.90.1380.10">
    <property type="entry name" value="Threonine synthase, N-terminal domain"/>
    <property type="match status" value="1"/>
</dbReference>
<keyword evidence="6" id="KW-0791">Threonine biosynthesis</keyword>
<evidence type="ECO:0000256" key="9">
    <source>
        <dbReference type="PIRSR" id="PIRSR604450-51"/>
    </source>
</evidence>
<dbReference type="PROSITE" id="PS00165">
    <property type="entry name" value="DEHYDRATASE_SER_THR"/>
    <property type="match status" value="1"/>
</dbReference>
<dbReference type="AlphaFoldDB" id="A0A1Y1ZZI9"/>
<dbReference type="SUPFAM" id="SSF53686">
    <property type="entry name" value="Tryptophan synthase beta subunit-like PLP-dependent enzymes"/>
    <property type="match status" value="1"/>
</dbReference>
<dbReference type="GO" id="GO:0009088">
    <property type="term" value="P:threonine biosynthetic process"/>
    <property type="evidence" value="ECO:0007669"/>
    <property type="project" value="UniProtKB-UniPathway"/>
</dbReference>
<keyword evidence="13" id="KW-1185">Reference proteome</keyword>
<dbReference type="InterPro" id="IPR001926">
    <property type="entry name" value="TrpB-like_PALP"/>
</dbReference>
<dbReference type="EMBL" id="MCFA01000024">
    <property type="protein sequence ID" value="ORY15628.1"/>
    <property type="molecule type" value="Genomic_DNA"/>
</dbReference>
<dbReference type="InterPro" id="IPR029144">
    <property type="entry name" value="Thr_synth_N"/>
</dbReference>
<keyword evidence="5" id="KW-0028">Amino-acid biosynthesis</keyword>
<evidence type="ECO:0000259" key="10">
    <source>
        <dbReference type="Pfam" id="PF00291"/>
    </source>
</evidence>
<dbReference type="InterPro" id="IPR037158">
    <property type="entry name" value="Thr_synth_N_sf"/>
</dbReference>
<evidence type="ECO:0000256" key="5">
    <source>
        <dbReference type="ARBA" id="ARBA00022605"/>
    </source>
</evidence>
<keyword evidence="7 9" id="KW-0663">Pyridoxal phosphate</keyword>
<reference evidence="12 13" key="1">
    <citation type="submission" date="2016-07" db="EMBL/GenBank/DDBJ databases">
        <title>Pervasive Adenine N6-methylation of Active Genes in Fungi.</title>
        <authorList>
            <consortium name="DOE Joint Genome Institute"/>
            <person name="Mondo S.J."/>
            <person name="Dannebaum R.O."/>
            <person name="Kuo R.C."/>
            <person name="Labutti K."/>
            <person name="Haridas S."/>
            <person name="Kuo A."/>
            <person name="Salamov A."/>
            <person name="Ahrendt S.R."/>
            <person name="Lipzen A."/>
            <person name="Sullivan W."/>
            <person name="Andreopoulos W.B."/>
            <person name="Clum A."/>
            <person name="Lindquist E."/>
            <person name="Daum C."/>
            <person name="Ramamoorthy G.K."/>
            <person name="Gryganskyi A."/>
            <person name="Culley D."/>
            <person name="Magnuson J.K."/>
            <person name="James T.Y."/>
            <person name="O'Malley M.A."/>
            <person name="Stajich J.E."/>
            <person name="Spatafora J.W."/>
            <person name="Visel A."/>
            <person name="Grigoriev I.V."/>
        </authorList>
    </citation>
    <scope>NUCLEOTIDE SEQUENCE [LARGE SCALE GENOMIC DNA]</scope>
    <source>
        <strain evidence="12 13">CBS 115471</strain>
    </source>
</reference>
<comment type="pathway">
    <text evidence="2">Amino-acid biosynthesis; L-threonine biosynthesis; L-threonine from L-aspartate: step 5/5.</text>
</comment>
<dbReference type="FunFam" id="3.40.50.1100:FF:000024">
    <property type="entry name" value="Probable threonine synthase"/>
    <property type="match status" value="1"/>
</dbReference>
<evidence type="ECO:0000256" key="6">
    <source>
        <dbReference type="ARBA" id="ARBA00022697"/>
    </source>
</evidence>
<accession>A0A1Y1ZZI9</accession>
<dbReference type="PANTHER" id="PTHR42690">
    <property type="entry name" value="THREONINE SYNTHASE FAMILY MEMBER"/>
    <property type="match status" value="1"/>
</dbReference>
<evidence type="ECO:0000256" key="1">
    <source>
        <dbReference type="ARBA" id="ARBA00001933"/>
    </source>
</evidence>
<dbReference type="InterPro" id="IPR051166">
    <property type="entry name" value="Threonine_Synthase"/>
</dbReference>
<feature type="modified residue" description="N6-(pyridoxal phosphate)lysine" evidence="9">
    <location>
        <position position="122"/>
    </location>
</feature>
<evidence type="ECO:0000256" key="4">
    <source>
        <dbReference type="ARBA" id="ARBA00013028"/>
    </source>
</evidence>
<sequence>MASHTASQRYLSTRGGSYDLSFEDAVLKGLASDGGLFIPEEIPAFPGDWASKWQHLSFEDLAYEIFSLYISPAEIPASDLQEIIHRSYATFRTKDVTPTVTLDKEKNIHLLELFHGPTFAFKDVALQFLGNLFEYFLVRRNQGKSGRDRQHLTVIGATSGDTGSAAIYGLRGKKDVSVFIMHPQGKVSSIQEAQMTTVMDANVHNLAVDGTFDDCQDFVKALFADPEINKTHRLAAVNSINWARILAQITYYFHAYFNLIRNPSFLPASTVRFVVPTGNFGDILAGYFAKRMGLPAEKLVIATNENDILHRFWQTGTYEKKPVHGKEAEGGIPEDGVKAHEDGVKETLSPAMDILVSSNFERLLWFLAYEVYSTSSDAIAQRRSQAGDHVRSWLNALKTEGGFSVDEQILGAAKKDFESERVSDAQTLTTITEVFNAPSSQGYVLDPHSAIGFAGALRSAQRATPPSTHHIALATAHPAKFSSAVDMALNGQKGYSWDVVLPEEFRGLEDKPRRVSNVKKSEGWEGVRRVVVAEVEAELQAAEKNRK</sequence>
<comment type="cofactor">
    <cofactor evidence="1 9">
        <name>pyridoxal 5'-phosphate</name>
        <dbReference type="ChEBI" id="CHEBI:597326"/>
    </cofactor>
</comment>
<evidence type="ECO:0000256" key="2">
    <source>
        <dbReference type="ARBA" id="ARBA00004979"/>
    </source>
</evidence>
<protein>
    <recommendedName>
        <fullName evidence="4">threonine synthase</fullName>
        <ecNumber evidence="4">4.2.3.1</ecNumber>
    </recommendedName>
</protein>
<evidence type="ECO:0000313" key="13">
    <source>
        <dbReference type="Proteomes" id="UP000193144"/>
    </source>
</evidence>
<dbReference type="UniPathway" id="UPA00050">
    <property type="reaction ID" value="UER00065"/>
</dbReference>
<dbReference type="Pfam" id="PF00291">
    <property type="entry name" value="PALP"/>
    <property type="match status" value="1"/>
</dbReference>